<keyword evidence="2" id="KW-1185">Reference proteome</keyword>
<accession>A0AAD9TMF7</accession>
<name>A0AAD9TMF7_9ROSI</name>
<proteinExistence type="predicted"/>
<sequence length="177" mass="20493">MKQVMQEEYLPNDYFEDFYHVEDTVEDISYEVKIVEVIEDEPLILEVEDCDPTINIDCTLNVDEAKLEAKSISTDKVSKGDNLFENPNNFYCSYLKIVFLRLDFEDPTLLLLSEDYSFKPVIDKMEKEMATAMVEDTFEDDQLSSMTTNDIVWASRLLDNEICVLKVPRSLSLSLSI</sequence>
<dbReference type="Proteomes" id="UP001280121">
    <property type="component" value="Unassembled WGS sequence"/>
</dbReference>
<evidence type="ECO:0000313" key="1">
    <source>
        <dbReference type="EMBL" id="KAK2638726.1"/>
    </source>
</evidence>
<organism evidence="1 2">
    <name type="scientific">Dipteronia dyeriana</name>
    <dbReference type="NCBI Taxonomy" id="168575"/>
    <lineage>
        <taxon>Eukaryota</taxon>
        <taxon>Viridiplantae</taxon>
        <taxon>Streptophyta</taxon>
        <taxon>Embryophyta</taxon>
        <taxon>Tracheophyta</taxon>
        <taxon>Spermatophyta</taxon>
        <taxon>Magnoliopsida</taxon>
        <taxon>eudicotyledons</taxon>
        <taxon>Gunneridae</taxon>
        <taxon>Pentapetalae</taxon>
        <taxon>rosids</taxon>
        <taxon>malvids</taxon>
        <taxon>Sapindales</taxon>
        <taxon>Sapindaceae</taxon>
        <taxon>Hippocastanoideae</taxon>
        <taxon>Acereae</taxon>
        <taxon>Dipteronia</taxon>
    </lineage>
</organism>
<evidence type="ECO:0000313" key="2">
    <source>
        <dbReference type="Proteomes" id="UP001280121"/>
    </source>
</evidence>
<gene>
    <name evidence="1" type="ORF">Ddye_026521</name>
</gene>
<comment type="caution">
    <text evidence="1">The sequence shown here is derived from an EMBL/GenBank/DDBJ whole genome shotgun (WGS) entry which is preliminary data.</text>
</comment>
<reference evidence="1" key="1">
    <citation type="journal article" date="2023" name="Plant J.">
        <title>Genome sequences and population genomics provide insights into the demographic history, inbreeding, and mutation load of two 'living fossil' tree species of Dipteronia.</title>
        <authorList>
            <person name="Feng Y."/>
            <person name="Comes H.P."/>
            <person name="Chen J."/>
            <person name="Zhu S."/>
            <person name="Lu R."/>
            <person name="Zhang X."/>
            <person name="Li P."/>
            <person name="Qiu J."/>
            <person name="Olsen K.M."/>
            <person name="Qiu Y."/>
        </authorList>
    </citation>
    <scope>NUCLEOTIDE SEQUENCE</scope>
    <source>
        <strain evidence="1">KIB01</strain>
    </source>
</reference>
<protein>
    <submittedName>
        <fullName evidence="1">Uncharacterized protein</fullName>
    </submittedName>
</protein>
<dbReference type="EMBL" id="JANJYI010000008">
    <property type="protein sequence ID" value="KAK2638726.1"/>
    <property type="molecule type" value="Genomic_DNA"/>
</dbReference>
<dbReference type="AlphaFoldDB" id="A0AAD9TMF7"/>